<name>M2XSW0_GALSU</name>
<gene>
    <name evidence="1" type="ORF">Gasu_58340</name>
</gene>
<dbReference type="RefSeq" id="XP_005703029.1">
    <property type="nucleotide sequence ID" value="XM_005702972.1"/>
</dbReference>
<evidence type="ECO:0000313" key="2">
    <source>
        <dbReference type="Proteomes" id="UP000030680"/>
    </source>
</evidence>
<dbReference type="eggNOG" id="ENOG502RQRR">
    <property type="taxonomic scope" value="Eukaryota"/>
</dbReference>
<keyword evidence="2" id="KW-1185">Reference proteome</keyword>
<evidence type="ECO:0000313" key="1">
    <source>
        <dbReference type="EMBL" id="EME26509.1"/>
    </source>
</evidence>
<organism evidence="1 2">
    <name type="scientific">Galdieria sulphuraria</name>
    <name type="common">Red alga</name>
    <dbReference type="NCBI Taxonomy" id="130081"/>
    <lineage>
        <taxon>Eukaryota</taxon>
        <taxon>Rhodophyta</taxon>
        <taxon>Bangiophyceae</taxon>
        <taxon>Galdieriales</taxon>
        <taxon>Galdieriaceae</taxon>
        <taxon>Galdieria</taxon>
    </lineage>
</organism>
<sequence length="158" mass="17918">MPYCRTFNICSPLVNRQEANYQVLHAFSDSYDTSDPRDSRNLRPVVCFSGHMYGSGKTTLGKRFQDFLMQNKEYISIKCKGLLFPGCCTSDEGLNAVYNDSLYVYVNLSDLPRTGEDFDCALHEFICKTALSEFLNSGELLSKVLPLVPRGPFEWLSK</sequence>
<dbReference type="GeneID" id="17085479"/>
<proteinExistence type="predicted"/>
<reference evidence="2" key="1">
    <citation type="journal article" date="2013" name="Science">
        <title>Gene transfer from bacteria and archaea facilitated evolution of an extremophilic eukaryote.</title>
        <authorList>
            <person name="Schonknecht G."/>
            <person name="Chen W.H."/>
            <person name="Ternes C.M."/>
            <person name="Barbier G.G."/>
            <person name="Shrestha R.P."/>
            <person name="Stanke M."/>
            <person name="Brautigam A."/>
            <person name="Baker B.J."/>
            <person name="Banfield J.F."/>
            <person name="Garavito R.M."/>
            <person name="Carr K."/>
            <person name="Wilkerson C."/>
            <person name="Rensing S.A."/>
            <person name="Gagneul D."/>
            <person name="Dickenson N.E."/>
            <person name="Oesterhelt C."/>
            <person name="Lercher M.J."/>
            <person name="Weber A.P."/>
        </authorList>
    </citation>
    <scope>NUCLEOTIDE SEQUENCE [LARGE SCALE GENOMIC DNA]</scope>
    <source>
        <strain evidence="2">074W</strain>
    </source>
</reference>
<dbReference type="Proteomes" id="UP000030680">
    <property type="component" value="Unassembled WGS sequence"/>
</dbReference>
<protein>
    <submittedName>
        <fullName evidence="1">Uncharacterized protein</fullName>
    </submittedName>
</protein>
<dbReference type="Gramene" id="EME26509">
    <property type="protein sequence ID" value="EME26509"/>
    <property type="gene ID" value="Gasu_58340"/>
</dbReference>
<accession>M2XSW0</accession>
<dbReference type="AlphaFoldDB" id="M2XSW0"/>
<dbReference type="EMBL" id="KB454547">
    <property type="protein sequence ID" value="EME26509.1"/>
    <property type="molecule type" value="Genomic_DNA"/>
</dbReference>
<dbReference type="KEGG" id="gsl:Gasu_58340"/>